<evidence type="ECO:0000313" key="4">
    <source>
        <dbReference type="Proteomes" id="UP000293162"/>
    </source>
</evidence>
<dbReference type="InterPro" id="IPR030392">
    <property type="entry name" value="S74_ICA"/>
</dbReference>
<evidence type="ECO:0000259" key="2">
    <source>
        <dbReference type="PROSITE" id="PS51688"/>
    </source>
</evidence>
<dbReference type="InterPro" id="IPR008640">
    <property type="entry name" value="Adhesin_Head_dom"/>
</dbReference>
<keyword evidence="4" id="KW-1185">Reference proteome</keyword>
<gene>
    <name evidence="3" type="ORF">EWM59_26170</name>
</gene>
<organism evidence="3 4">
    <name type="scientific">Emticicia agri</name>
    <dbReference type="NCBI Taxonomy" id="2492393"/>
    <lineage>
        <taxon>Bacteria</taxon>
        <taxon>Pseudomonadati</taxon>
        <taxon>Bacteroidota</taxon>
        <taxon>Cytophagia</taxon>
        <taxon>Cytophagales</taxon>
        <taxon>Leadbetterellaceae</taxon>
        <taxon>Emticicia</taxon>
    </lineage>
</organism>
<feature type="chain" id="PRO_5020199035" description="Peptidase S74 domain-containing protein" evidence="1">
    <location>
        <begin position="20"/>
        <end position="575"/>
    </location>
</feature>
<dbReference type="Proteomes" id="UP000293162">
    <property type="component" value="Unassembled WGS sequence"/>
</dbReference>
<evidence type="ECO:0000256" key="1">
    <source>
        <dbReference type="SAM" id="SignalP"/>
    </source>
</evidence>
<name>A0A4Q5LSY1_9BACT</name>
<feature type="domain" description="Peptidase S74" evidence="2">
    <location>
        <begin position="424"/>
        <end position="521"/>
    </location>
</feature>
<feature type="signal peptide" evidence="1">
    <location>
        <begin position="1"/>
        <end position="19"/>
    </location>
</feature>
<dbReference type="InterPro" id="IPR011049">
    <property type="entry name" value="Serralysin-like_metalloprot_C"/>
</dbReference>
<protein>
    <recommendedName>
        <fullName evidence="2">Peptidase S74 domain-containing protein</fullName>
    </recommendedName>
</protein>
<dbReference type="SUPFAM" id="SSF101967">
    <property type="entry name" value="Adhesin YadA, collagen-binding domain"/>
    <property type="match status" value="2"/>
</dbReference>
<sequence length="575" mass="60835">MKKLLLLMSVLLSGGNAMSQSITLEPGLLLPKMTTTQRINAGTKTNGMLVFDTNTQSYWYWQANNWIEIPRAGGTANYWALTGNGSNVIGNVNSGGFWSKNPTGLSLTSDNVSHPPTVPVNEPGTRLMWIPGRSAFRVGTVTNTHQWAADSIGLFSMAAGLDTKASGWISTALGFRSKAEGQMSFASGESAVASGYNATAMGKNVRAAGNFSVAIGIGSFGLGESSMAIGTNTFTNGHSAVALGTATKALAMSATAIGENTVAEGNYSMAAGLSSRASGYASTAMGNYTHATGTHATALGYNTTSSGLSALSAGSHSIASGRNAFAMGDYAYATGDLSTAIGASVVASGYASTAIGTALSTNGQWGAFVIGDTDPDNEGTTFCDTPEQFVARFRNGFYLYTGGSANPRTGVRMHNGQSAWSSVSDSTKKEKFLRADGESFLLRLRSLRLGSWNYKQKRHTNPERFYGPMAQEVFAAFGRDTYGTIGNDTTVSTMNMDGLLFIFAQALEKRTHELKAENEHLRAESLAWRNETQALKTLIQQLVERVGTIEAVSAHHLPQGEALSNNPDTFRILKN</sequence>
<dbReference type="AlphaFoldDB" id="A0A4Q5LSY1"/>
<dbReference type="Gene3D" id="2.150.10.10">
    <property type="entry name" value="Serralysin-like metalloprotease, C-terminal"/>
    <property type="match status" value="2"/>
</dbReference>
<accession>A0A4Q5LSY1</accession>
<comment type="caution">
    <text evidence="3">The sequence shown here is derived from an EMBL/GenBank/DDBJ whole genome shotgun (WGS) entry which is preliminary data.</text>
</comment>
<proteinExistence type="predicted"/>
<dbReference type="RefSeq" id="WP_130024181.1">
    <property type="nucleotide sequence ID" value="NZ_SEWF01000081.1"/>
</dbReference>
<dbReference type="Pfam" id="PF05658">
    <property type="entry name" value="YadA_head"/>
    <property type="match status" value="5"/>
</dbReference>
<dbReference type="EMBL" id="SEWF01000081">
    <property type="protein sequence ID" value="RYU92642.1"/>
    <property type="molecule type" value="Genomic_DNA"/>
</dbReference>
<dbReference type="PROSITE" id="PS51688">
    <property type="entry name" value="ICA"/>
    <property type="match status" value="1"/>
</dbReference>
<keyword evidence="1" id="KW-0732">Signal</keyword>
<dbReference type="OrthoDB" id="925207at2"/>
<reference evidence="3 4" key="1">
    <citation type="submission" date="2019-02" db="EMBL/GenBank/DDBJ databases">
        <title>Bacterial novel species Emticicia sp. 17J42-9 isolated from soil.</title>
        <authorList>
            <person name="Jung H.-Y."/>
        </authorList>
    </citation>
    <scope>NUCLEOTIDE SEQUENCE [LARGE SCALE GENOMIC DNA]</scope>
    <source>
        <strain evidence="3 4">17J42-9</strain>
    </source>
</reference>
<dbReference type="Pfam" id="PF13884">
    <property type="entry name" value="Peptidase_S74"/>
    <property type="match status" value="1"/>
</dbReference>
<dbReference type="GO" id="GO:0019867">
    <property type="term" value="C:outer membrane"/>
    <property type="evidence" value="ECO:0007669"/>
    <property type="project" value="InterPro"/>
</dbReference>
<dbReference type="CDD" id="cd12820">
    <property type="entry name" value="LbR_YadA-like"/>
    <property type="match status" value="2"/>
</dbReference>
<evidence type="ECO:0000313" key="3">
    <source>
        <dbReference type="EMBL" id="RYU92642.1"/>
    </source>
</evidence>